<feature type="compositionally biased region" description="Gly residues" evidence="1">
    <location>
        <begin position="98"/>
        <end position="108"/>
    </location>
</feature>
<name>A0A6J4KKS8_9ACTN</name>
<feature type="region of interest" description="Disordered" evidence="1">
    <location>
        <begin position="1"/>
        <end position="123"/>
    </location>
</feature>
<proteinExistence type="predicted"/>
<feature type="non-terminal residue" evidence="2">
    <location>
        <position position="1"/>
    </location>
</feature>
<sequence length="123" mass="12377">EHRRPAVVARPSAARARQQRRPGLGGGGARRPGAAADRGAPRGGAVPRAPLAVRLPPGRGGAQLPHHRRAGDARLLAAGGRGRRDRRAPAGAAHRDGPGGTCRRGGPAGRLAPLPGQPAAAVL</sequence>
<evidence type="ECO:0000313" key="2">
    <source>
        <dbReference type="EMBL" id="CAA9308820.1"/>
    </source>
</evidence>
<evidence type="ECO:0000256" key="1">
    <source>
        <dbReference type="SAM" id="MobiDB-lite"/>
    </source>
</evidence>
<organism evidence="2">
    <name type="scientific">uncultured Frankineae bacterium</name>
    <dbReference type="NCBI Taxonomy" id="437475"/>
    <lineage>
        <taxon>Bacteria</taxon>
        <taxon>Bacillati</taxon>
        <taxon>Actinomycetota</taxon>
        <taxon>Actinomycetes</taxon>
        <taxon>Frankiales</taxon>
        <taxon>environmental samples</taxon>
    </lineage>
</organism>
<feature type="compositionally biased region" description="Low complexity" evidence="1">
    <location>
        <begin position="109"/>
        <end position="123"/>
    </location>
</feature>
<feature type="non-terminal residue" evidence="2">
    <location>
        <position position="123"/>
    </location>
</feature>
<feature type="compositionally biased region" description="Low complexity" evidence="1">
    <location>
        <begin position="31"/>
        <end position="52"/>
    </location>
</feature>
<reference evidence="2" key="1">
    <citation type="submission" date="2020-02" db="EMBL/GenBank/DDBJ databases">
        <authorList>
            <person name="Meier V. D."/>
        </authorList>
    </citation>
    <scope>NUCLEOTIDE SEQUENCE</scope>
    <source>
        <strain evidence="2">AVDCRST_MAG07</strain>
    </source>
</reference>
<feature type="compositionally biased region" description="Low complexity" evidence="1">
    <location>
        <begin position="1"/>
        <end position="16"/>
    </location>
</feature>
<gene>
    <name evidence="2" type="ORF">AVDCRST_MAG07-323</name>
</gene>
<protein>
    <submittedName>
        <fullName evidence="2">Uncharacterized protein</fullName>
    </submittedName>
</protein>
<dbReference type="AlphaFoldDB" id="A0A6J4KKS8"/>
<dbReference type="EMBL" id="CADCUB010000019">
    <property type="protein sequence ID" value="CAA9308820.1"/>
    <property type="molecule type" value="Genomic_DNA"/>
</dbReference>
<accession>A0A6J4KKS8</accession>